<comment type="catalytic activity">
    <reaction evidence="11">
        <text>[Wnt protein]-L-serine + (9Z)-hexadecenoyl-CoA = [Wnt protein]-O-(9Z)-hexadecenoyl-L-serine + CoA</text>
        <dbReference type="Rhea" id="RHEA:45336"/>
        <dbReference type="Rhea" id="RHEA-COMP:11170"/>
        <dbReference type="Rhea" id="RHEA-COMP:11171"/>
        <dbReference type="ChEBI" id="CHEBI:29999"/>
        <dbReference type="ChEBI" id="CHEBI:57287"/>
        <dbReference type="ChEBI" id="CHEBI:61540"/>
        <dbReference type="ChEBI" id="CHEBI:85189"/>
        <dbReference type="EC" id="2.3.1.250"/>
    </reaction>
</comment>
<organism evidence="13">
    <name type="scientific">Amphimedon queenslandica</name>
    <name type="common">Sponge</name>
    <dbReference type="NCBI Taxonomy" id="400682"/>
    <lineage>
        <taxon>Eukaryota</taxon>
        <taxon>Metazoa</taxon>
        <taxon>Porifera</taxon>
        <taxon>Demospongiae</taxon>
        <taxon>Heteroscleromorpha</taxon>
        <taxon>Haplosclerida</taxon>
        <taxon>Niphatidae</taxon>
        <taxon>Amphimedon</taxon>
    </lineage>
</organism>
<sequence>MATAAAPALSVPLKWICVSCIPEVILQGLYTTYPVLVSSMLIRCIVSLVPARHSYYDAIATVLGLWTLWWYYGYSTGYFLILLILVYLLVTVGSVGKRGILVGGVCMVFIIMCELLIVSSAEWHKVRGSFLVMSMKLVSLAYDIDTNINTAGRDHRGGGGGVPSVISYVSYAVFPATTVFGPFVTFNDHLQYTNGTPLSLGWIFCAVRSLSMSLLTLSLSMCLFPFLFEEPFWNKWFAAYSAAASFRYSHYFISFLSEATAILSGIGYKIEPAGTITWSKFRVTYPLDVEVPRSLGSLVNSWNIPMHVFLKNYVFKPVLIRLNYGGAFFFTFLTSAMLHGLNFQLAAVLLSIALYAYTENKFRYKLSKLLDACVKDRPCSHNCSHKHKSSVPWVFVINVLMTSLTIFHLCYLGVMFGGDSEENVSSIEGYSMIHTLRHWHNLGFLSHYVTFLTLAISFIL</sequence>
<dbReference type="GO" id="GO:0030258">
    <property type="term" value="P:lipid modification"/>
    <property type="evidence" value="ECO:0007669"/>
    <property type="project" value="TreeGrafter"/>
</dbReference>
<dbReference type="AlphaFoldDB" id="A0A1X7URA5"/>
<evidence type="ECO:0000256" key="10">
    <source>
        <dbReference type="ARBA" id="ARBA00040371"/>
    </source>
</evidence>
<keyword evidence="14" id="KW-1185">Reference proteome</keyword>
<reference evidence="14" key="1">
    <citation type="journal article" date="2010" name="Nature">
        <title>The Amphimedon queenslandica genome and the evolution of animal complexity.</title>
        <authorList>
            <person name="Srivastava M."/>
            <person name="Simakov O."/>
            <person name="Chapman J."/>
            <person name="Fahey B."/>
            <person name="Gauthier M.E."/>
            <person name="Mitros T."/>
            <person name="Richards G.S."/>
            <person name="Conaco C."/>
            <person name="Dacre M."/>
            <person name="Hellsten U."/>
            <person name="Larroux C."/>
            <person name="Putnam N.H."/>
            <person name="Stanke M."/>
            <person name="Adamska M."/>
            <person name="Darling A."/>
            <person name="Degnan S.M."/>
            <person name="Oakley T.H."/>
            <person name="Plachetzki D.C."/>
            <person name="Zhai Y."/>
            <person name="Adamski M."/>
            <person name="Calcino A."/>
            <person name="Cummins S.F."/>
            <person name="Goodstein D.M."/>
            <person name="Harris C."/>
            <person name="Jackson D.J."/>
            <person name="Leys S.P."/>
            <person name="Shu S."/>
            <person name="Woodcroft B.J."/>
            <person name="Vervoort M."/>
            <person name="Kosik K.S."/>
            <person name="Manning G."/>
            <person name="Degnan B.M."/>
            <person name="Rokhsar D.S."/>
        </authorList>
    </citation>
    <scope>NUCLEOTIDE SEQUENCE [LARGE SCALE GENOMIC DNA]</scope>
</reference>
<evidence type="ECO:0000256" key="11">
    <source>
        <dbReference type="ARBA" id="ARBA00047978"/>
    </source>
</evidence>
<dbReference type="Proteomes" id="UP000007879">
    <property type="component" value="Unassembled WGS sequence"/>
</dbReference>
<evidence type="ECO:0000256" key="9">
    <source>
        <dbReference type="ARBA" id="ARBA00038867"/>
    </source>
</evidence>
<feature type="transmembrane region" description="Helical" evidence="12">
    <location>
        <begin position="341"/>
        <end position="358"/>
    </location>
</feature>
<evidence type="ECO:0000313" key="14">
    <source>
        <dbReference type="Proteomes" id="UP000007879"/>
    </source>
</evidence>
<dbReference type="OrthoDB" id="5968863at2759"/>
<keyword evidence="3" id="KW-0879">Wnt signaling pathway</keyword>
<evidence type="ECO:0000256" key="3">
    <source>
        <dbReference type="ARBA" id="ARBA00022687"/>
    </source>
</evidence>
<comment type="subcellular location">
    <subcellularLocation>
        <location evidence="1">Membrane</location>
        <topology evidence="1">Multi-pass membrane protein</topology>
    </subcellularLocation>
</comment>
<keyword evidence="5 12" id="KW-1133">Transmembrane helix</keyword>
<evidence type="ECO:0000313" key="13">
    <source>
        <dbReference type="EnsemblMetazoa" id="Aqu2.1.30049_001"/>
    </source>
</evidence>
<evidence type="ECO:0000256" key="7">
    <source>
        <dbReference type="ARBA" id="ARBA00023315"/>
    </source>
</evidence>
<name>A0A1X7URA5_AMPQE</name>
<dbReference type="GO" id="GO:0016055">
    <property type="term" value="P:Wnt signaling pathway"/>
    <property type="evidence" value="ECO:0007669"/>
    <property type="project" value="UniProtKB-KW"/>
</dbReference>
<gene>
    <name evidence="13" type="primary">100642144</name>
</gene>
<feature type="transmembrane region" description="Helical" evidence="12">
    <location>
        <begin position="165"/>
        <end position="186"/>
    </location>
</feature>
<evidence type="ECO:0000256" key="12">
    <source>
        <dbReference type="SAM" id="Phobius"/>
    </source>
</evidence>
<dbReference type="EnsemblMetazoa" id="Aqu2.1.30049_001">
    <property type="protein sequence ID" value="Aqu2.1.30049_001"/>
    <property type="gene ID" value="Aqu2.1.30049"/>
</dbReference>
<dbReference type="InterPro" id="IPR004299">
    <property type="entry name" value="MBOAT_fam"/>
</dbReference>
<keyword evidence="7" id="KW-0012">Acyltransferase</keyword>
<feature type="transmembrane region" description="Helical" evidence="12">
    <location>
        <begin position="78"/>
        <end position="95"/>
    </location>
</feature>
<dbReference type="GO" id="GO:0005783">
    <property type="term" value="C:endoplasmic reticulum"/>
    <property type="evidence" value="ECO:0007669"/>
    <property type="project" value="TreeGrafter"/>
</dbReference>
<comment type="similarity">
    <text evidence="8">Belongs to the membrane-bound acyltransferase family. Porcupine subfamily.</text>
</comment>
<dbReference type="eggNOG" id="KOG4312">
    <property type="taxonomic scope" value="Eukaryota"/>
</dbReference>
<protein>
    <recommendedName>
        <fullName evidence="10">Protein-serine O-palmitoleoyltransferase porcupine</fullName>
        <ecNumber evidence="9">2.3.1.250</ecNumber>
    </recommendedName>
</protein>
<evidence type="ECO:0000256" key="2">
    <source>
        <dbReference type="ARBA" id="ARBA00022679"/>
    </source>
</evidence>
<dbReference type="GO" id="GO:0016020">
    <property type="term" value="C:membrane"/>
    <property type="evidence" value="ECO:0007669"/>
    <property type="project" value="UniProtKB-SubCell"/>
</dbReference>
<evidence type="ECO:0000256" key="8">
    <source>
        <dbReference type="ARBA" id="ARBA00038269"/>
    </source>
</evidence>
<accession>A0A1X7URA5</accession>
<dbReference type="Pfam" id="PF03062">
    <property type="entry name" value="MBOAT"/>
    <property type="match status" value="1"/>
</dbReference>
<evidence type="ECO:0000256" key="5">
    <source>
        <dbReference type="ARBA" id="ARBA00022989"/>
    </source>
</evidence>
<dbReference type="KEGG" id="aqu:100642144"/>
<proteinExistence type="inferred from homology"/>
<feature type="transmembrane region" description="Helical" evidence="12">
    <location>
        <begin position="198"/>
        <end position="228"/>
    </location>
</feature>
<keyword evidence="4 12" id="KW-0812">Transmembrane</keyword>
<dbReference type="GO" id="GO:0061355">
    <property type="term" value="P:Wnt protein secretion"/>
    <property type="evidence" value="ECO:0007669"/>
    <property type="project" value="TreeGrafter"/>
</dbReference>
<dbReference type="PANTHER" id="PTHR13906">
    <property type="entry name" value="PORCUPINE"/>
    <property type="match status" value="1"/>
</dbReference>
<dbReference type="PANTHER" id="PTHR13906:SF12">
    <property type="entry name" value="PROTEIN-SERINE O-PALMITOLEOYLTRANSFERASE PORCUPINE"/>
    <property type="match status" value="1"/>
</dbReference>
<feature type="transmembrane region" description="Helical" evidence="12">
    <location>
        <begin position="393"/>
        <end position="418"/>
    </location>
</feature>
<evidence type="ECO:0000256" key="4">
    <source>
        <dbReference type="ARBA" id="ARBA00022692"/>
    </source>
</evidence>
<dbReference type="STRING" id="400682.A0A1X7URA5"/>
<keyword evidence="2" id="KW-0808">Transferase</keyword>
<feature type="transmembrane region" description="Helical" evidence="12">
    <location>
        <begin position="100"/>
        <end position="121"/>
    </location>
</feature>
<evidence type="ECO:0000256" key="1">
    <source>
        <dbReference type="ARBA" id="ARBA00004141"/>
    </source>
</evidence>
<keyword evidence="6 12" id="KW-0472">Membrane</keyword>
<dbReference type="GO" id="GO:0017147">
    <property type="term" value="F:Wnt-protein binding"/>
    <property type="evidence" value="ECO:0007669"/>
    <property type="project" value="TreeGrafter"/>
</dbReference>
<dbReference type="InterPro" id="IPR049941">
    <property type="entry name" value="LPLAT_7/PORCN-like"/>
</dbReference>
<reference evidence="13" key="2">
    <citation type="submission" date="2017-05" db="UniProtKB">
        <authorList>
            <consortium name="EnsemblMetazoa"/>
        </authorList>
    </citation>
    <scope>IDENTIFICATION</scope>
</reference>
<feature type="transmembrane region" description="Helical" evidence="12">
    <location>
        <begin position="438"/>
        <end position="459"/>
    </location>
</feature>
<dbReference type="EnsemblMetazoa" id="XM_003387023.3">
    <property type="protein sequence ID" value="XP_003387071.1"/>
    <property type="gene ID" value="LOC100642144"/>
</dbReference>
<dbReference type="EC" id="2.3.1.250" evidence="9"/>
<evidence type="ECO:0000256" key="6">
    <source>
        <dbReference type="ARBA" id="ARBA00023136"/>
    </source>
</evidence>
<dbReference type="InParanoid" id="A0A1X7URA5"/>
<dbReference type="GO" id="GO:1990698">
    <property type="term" value="F:palmitoleoyltransferase activity"/>
    <property type="evidence" value="ECO:0007669"/>
    <property type="project" value="UniProtKB-EC"/>
</dbReference>